<dbReference type="InterPro" id="IPR018389">
    <property type="entry name" value="DctP_fam"/>
</dbReference>
<sequence length="374" mass="39720">MARDSQPTTRRSVLKTGGIALGVGVGLAGCSGNGGGDGDGSGDGGDGDGGDSGDGNGGGATTTAGNGAEEVEITFATTQPPENISVEAAQEHFIDVIEEETDGRISVDLQAATLGGTEDNLDALEAGTVDILHESPTALSQRFASEYSFAGDPFVIEDMEHYHAVTEEFLKPEDGLNGILLDNGIRLGDAFYVGNRCYTSNSAVTSPEDVQEMKLRLPQYETWTAVWDEIGAEVTPVAYDELYSALQTGVVDASEGPISQFLAVSLYEVQTHFSVTNHLLDTKHFLYNDEFYQGLSDDDRELITSTAADAVEGMTSDIKSREEELYDQARDEGTTVVTADEVDRDAFVEAAQPALESLSESTWAVDIGDVQDLA</sequence>
<dbReference type="Pfam" id="PF03480">
    <property type="entry name" value="DctP"/>
    <property type="match status" value="1"/>
</dbReference>
<keyword evidence="4" id="KW-1185">Reference proteome</keyword>
<feature type="region of interest" description="Disordered" evidence="2">
    <location>
        <begin position="28"/>
        <end position="67"/>
    </location>
</feature>
<dbReference type="RefSeq" id="WP_256420846.1">
    <property type="nucleotide sequence ID" value="NZ_JANHDI010000004.1"/>
</dbReference>
<accession>A0ABD6CNX1</accession>
<evidence type="ECO:0000313" key="4">
    <source>
        <dbReference type="Proteomes" id="UP001597085"/>
    </source>
</evidence>
<dbReference type="PANTHER" id="PTHR33376:SF4">
    <property type="entry name" value="SIALIC ACID-BINDING PERIPLASMIC PROTEIN SIAP"/>
    <property type="match status" value="1"/>
</dbReference>
<dbReference type="AlphaFoldDB" id="A0ABD6CNX1"/>
<evidence type="ECO:0000256" key="2">
    <source>
        <dbReference type="SAM" id="MobiDB-lite"/>
    </source>
</evidence>
<name>A0ABD6CNX1_9EURY</name>
<dbReference type="Gene3D" id="3.40.190.170">
    <property type="entry name" value="Bacterial extracellular solute-binding protein, family 7"/>
    <property type="match status" value="1"/>
</dbReference>
<dbReference type="EMBL" id="JBHUDK010000010">
    <property type="protein sequence ID" value="MFD1599517.1"/>
    <property type="molecule type" value="Genomic_DNA"/>
</dbReference>
<dbReference type="CDD" id="cd13603">
    <property type="entry name" value="PBP2_TRAP_Siap_TeaA_like"/>
    <property type="match status" value="1"/>
</dbReference>
<proteinExistence type="predicted"/>
<organism evidence="3 4">
    <name type="scientific">Halobellus rarus</name>
    <dbReference type="NCBI Taxonomy" id="1126237"/>
    <lineage>
        <taxon>Archaea</taxon>
        <taxon>Methanobacteriati</taxon>
        <taxon>Methanobacteriota</taxon>
        <taxon>Stenosarchaea group</taxon>
        <taxon>Halobacteria</taxon>
        <taxon>Halobacteriales</taxon>
        <taxon>Haloferacaceae</taxon>
        <taxon>Halobellus</taxon>
    </lineage>
</organism>
<dbReference type="Proteomes" id="UP001597085">
    <property type="component" value="Unassembled WGS sequence"/>
</dbReference>
<feature type="compositionally biased region" description="Gly residues" evidence="2">
    <location>
        <begin position="28"/>
        <end position="44"/>
    </location>
</feature>
<gene>
    <name evidence="3" type="ORF">ACFSBX_11180</name>
</gene>
<reference evidence="3 4" key="1">
    <citation type="journal article" date="2019" name="Int. J. Syst. Evol. Microbiol.">
        <title>The Global Catalogue of Microorganisms (GCM) 10K type strain sequencing project: providing services to taxonomists for standard genome sequencing and annotation.</title>
        <authorList>
            <consortium name="The Broad Institute Genomics Platform"/>
            <consortium name="The Broad Institute Genome Sequencing Center for Infectious Disease"/>
            <person name="Wu L."/>
            <person name="Ma J."/>
        </authorList>
    </citation>
    <scope>NUCLEOTIDE SEQUENCE [LARGE SCALE GENOMIC DNA]</scope>
    <source>
        <strain evidence="3 4">CGMCC 1.12121</strain>
    </source>
</reference>
<dbReference type="PROSITE" id="PS51257">
    <property type="entry name" value="PROKAR_LIPOPROTEIN"/>
    <property type="match status" value="1"/>
</dbReference>
<protein>
    <submittedName>
        <fullName evidence="3">TRAP transporter substrate-binding protein</fullName>
    </submittedName>
</protein>
<dbReference type="PANTHER" id="PTHR33376">
    <property type="match status" value="1"/>
</dbReference>
<comment type="caution">
    <text evidence="3">The sequence shown here is derived from an EMBL/GenBank/DDBJ whole genome shotgun (WGS) entry which is preliminary data.</text>
</comment>
<evidence type="ECO:0000313" key="3">
    <source>
        <dbReference type="EMBL" id="MFD1599517.1"/>
    </source>
</evidence>
<dbReference type="NCBIfam" id="NF037995">
    <property type="entry name" value="TRAP_S1"/>
    <property type="match status" value="1"/>
</dbReference>
<evidence type="ECO:0000256" key="1">
    <source>
        <dbReference type="ARBA" id="ARBA00022729"/>
    </source>
</evidence>
<keyword evidence="1" id="KW-0732">Signal</keyword>
<dbReference type="InterPro" id="IPR038404">
    <property type="entry name" value="TRAP_DctP_sf"/>
</dbReference>